<proteinExistence type="predicted"/>
<dbReference type="SMART" id="SM00342">
    <property type="entry name" value="HTH_ARAC"/>
    <property type="match status" value="1"/>
</dbReference>
<dbReference type="Proteomes" id="UP000295710">
    <property type="component" value="Unassembled WGS sequence"/>
</dbReference>
<dbReference type="Gene3D" id="3.20.80.10">
    <property type="entry name" value="Regulatory factor, effector binding domain"/>
    <property type="match status" value="1"/>
</dbReference>
<feature type="domain" description="HTH araC/xylS-type" evidence="4">
    <location>
        <begin position="8"/>
        <end position="106"/>
    </location>
</feature>
<dbReference type="InterPro" id="IPR018060">
    <property type="entry name" value="HTH_AraC"/>
</dbReference>
<reference evidence="5 6" key="1">
    <citation type="journal article" date="2016" name="Nat. Microbiol.">
        <title>The Mouse Intestinal Bacterial Collection (miBC) provides host-specific insight into cultured diversity and functional potential of the gut microbiota.</title>
        <authorList>
            <person name="Lagkouvardos I."/>
            <person name="Pukall R."/>
            <person name="Abt B."/>
            <person name="Foesel B.U."/>
            <person name="Meier-Kolthoff J.P."/>
            <person name="Kumar N."/>
            <person name="Bresciani A."/>
            <person name="Martinez I."/>
            <person name="Just S."/>
            <person name="Ziegler C."/>
            <person name="Brugiroux S."/>
            <person name="Garzetti D."/>
            <person name="Wenning M."/>
            <person name="Bui T.P."/>
            <person name="Wang J."/>
            <person name="Hugenholtz F."/>
            <person name="Plugge C.M."/>
            <person name="Peterson D.A."/>
            <person name="Hornef M.W."/>
            <person name="Baines J.F."/>
            <person name="Smidt H."/>
            <person name="Walter J."/>
            <person name="Kristiansen K."/>
            <person name="Nielsen H.B."/>
            <person name="Haller D."/>
            <person name="Overmann J."/>
            <person name="Stecher B."/>
            <person name="Clavel T."/>
        </authorList>
    </citation>
    <scope>NUCLEOTIDE SEQUENCE [LARGE SCALE GENOMIC DNA]</scope>
    <source>
        <strain evidence="5 6">DSM 28560</strain>
    </source>
</reference>
<dbReference type="InterPro" id="IPR009057">
    <property type="entry name" value="Homeodomain-like_sf"/>
</dbReference>
<dbReference type="EMBL" id="SMMX01000014">
    <property type="protein sequence ID" value="TDA20875.1"/>
    <property type="molecule type" value="Genomic_DNA"/>
</dbReference>
<dbReference type="PROSITE" id="PS01124">
    <property type="entry name" value="HTH_ARAC_FAMILY_2"/>
    <property type="match status" value="1"/>
</dbReference>
<dbReference type="GO" id="GO:0043565">
    <property type="term" value="F:sequence-specific DNA binding"/>
    <property type="evidence" value="ECO:0007669"/>
    <property type="project" value="InterPro"/>
</dbReference>
<name>A0A4R4FBP2_9FIRM</name>
<organism evidence="5 6">
    <name type="scientific">Extibacter muris</name>
    <dbReference type="NCBI Taxonomy" id="1796622"/>
    <lineage>
        <taxon>Bacteria</taxon>
        <taxon>Bacillati</taxon>
        <taxon>Bacillota</taxon>
        <taxon>Clostridia</taxon>
        <taxon>Lachnospirales</taxon>
        <taxon>Lachnospiraceae</taxon>
        <taxon>Extibacter</taxon>
    </lineage>
</organism>
<sequence length="278" mass="32218">MEWMQRLNQSIEYIEQHITEELDYEKVAEVAGCPSYYFQQMFLYMTDMTLREYIRRRRLSLAAVELQRDTGRVIDIAVKYGYESPTAFTRAFKSFHGIVPSVLKTENVPLRAYPPLQFHVSVNGGLPLKFRVEEKTAFRIVGISCPLDRDLSRNFEEIPSVWDNALTDGTLDKLGSLMSGRPQGLLGVGVHHTEDWKYLIAVCSDKKSNEFEEYYIPACKWAIFEGRGSNRSLQELEKRVITEWLPTSGYIYANTPDIEVYIKVDPQDAIYEYWIPVL</sequence>
<keyword evidence="1" id="KW-0805">Transcription regulation</keyword>
<evidence type="ECO:0000313" key="6">
    <source>
        <dbReference type="Proteomes" id="UP000295710"/>
    </source>
</evidence>
<dbReference type="Pfam" id="PF12833">
    <property type="entry name" value="HTH_18"/>
    <property type="match status" value="1"/>
</dbReference>
<evidence type="ECO:0000256" key="2">
    <source>
        <dbReference type="ARBA" id="ARBA00023125"/>
    </source>
</evidence>
<evidence type="ECO:0000256" key="1">
    <source>
        <dbReference type="ARBA" id="ARBA00023015"/>
    </source>
</evidence>
<dbReference type="AlphaFoldDB" id="A0A4R4FBP2"/>
<protein>
    <submittedName>
        <fullName evidence="5">AraC family transcriptional regulator</fullName>
    </submittedName>
</protein>
<dbReference type="InterPro" id="IPR011256">
    <property type="entry name" value="Reg_factor_effector_dom_sf"/>
</dbReference>
<dbReference type="RefSeq" id="WP_132279506.1">
    <property type="nucleotide sequence ID" value="NZ_JAOBST010000019.1"/>
</dbReference>
<comment type="caution">
    <text evidence="5">The sequence shown here is derived from an EMBL/GenBank/DDBJ whole genome shotgun (WGS) entry which is preliminary data.</text>
</comment>
<dbReference type="PANTHER" id="PTHR47504">
    <property type="entry name" value="RIGHT ORIGIN-BINDING PROTEIN"/>
    <property type="match status" value="1"/>
</dbReference>
<dbReference type="SUPFAM" id="SSF55136">
    <property type="entry name" value="Probable bacterial effector-binding domain"/>
    <property type="match status" value="1"/>
</dbReference>
<evidence type="ECO:0000313" key="5">
    <source>
        <dbReference type="EMBL" id="TDA20875.1"/>
    </source>
</evidence>
<dbReference type="SMART" id="SM00871">
    <property type="entry name" value="AraC_E_bind"/>
    <property type="match status" value="1"/>
</dbReference>
<dbReference type="Pfam" id="PF06445">
    <property type="entry name" value="GyrI-like"/>
    <property type="match status" value="1"/>
</dbReference>
<evidence type="ECO:0000256" key="3">
    <source>
        <dbReference type="ARBA" id="ARBA00023163"/>
    </source>
</evidence>
<dbReference type="PANTHER" id="PTHR47504:SF5">
    <property type="entry name" value="RIGHT ORIGIN-BINDING PROTEIN"/>
    <property type="match status" value="1"/>
</dbReference>
<gene>
    <name evidence="5" type="ORF">E1963_14780</name>
</gene>
<accession>A0A4R4FBP2</accession>
<dbReference type="InterPro" id="IPR050959">
    <property type="entry name" value="MarA-like"/>
</dbReference>
<dbReference type="SUPFAM" id="SSF46689">
    <property type="entry name" value="Homeodomain-like"/>
    <property type="match status" value="2"/>
</dbReference>
<evidence type="ECO:0000259" key="4">
    <source>
        <dbReference type="PROSITE" id="PS01124"/>
    </source>
</evidence>
<dbReference type="InterPro" id="IPR010499">
    <property type="entry name" value="AraC_E-bd"/>
</dbReference>
<keyword evidence="3" id="KW-0804">Transcription</keyword>
<keyword evidence="2" id="KW-0238">DNA-binding</keyword>
<dbReference type="InterPro" id="IPR029442">
    <property type="entry name" value="GyrI-like"/>
</dbReference>
<dbReference type="Gene3D" id="1.10.10.60">
    <property type="entry name" value="Homeodomain-like"/>
    <property type="match status" value="2"/>
</dbReference>
<keyword evidence="6" id="KW-1185">Reference proteome</keyword>
<dbReference type="GO" id="GO:0003700">
    <property type="term" value="F:DNA-binding transcription factor activity"/>
    <property type="evidence" value="ECO:0007669"/>
    <property type="project" value="InterPro"/>
</dbReference>